<dbReference type="AlphaFoldDB" id="A0A2W5PJR6"/>
<dbReference type="Proteomes" id="UP000249417">
    <property type="component" value="Unassembled WGS sequence"/>
</dbReference>
<sequence length="64" mass="7597">MKDRISWTQRTPFFYVFINNEDFALVKKNIVNDPACFKKNLPPKDKKTPRLELFQAVRKLVGKL</sequence>
<accession>A0A2W5PJR6</accession>
<protein>
    <submittedName>
        <fullName evidence="1">Uncharacterized protein</fullName>
    </submittedName>
</protein>
<dbReference type="EMBL" id="QFQB01000076">
    <property type="protein sequence ID" value="PZQ44817.1"/>
    <property type="molecule type" value="Genomic_DNA"/>
</dbReference>
<organism evidence="1 2">
    <name type="scientific">Micavibrio aeruginosavorus</name>
    <dbReference type="NCBI Taxonomy" id="349221"/>
    <lineage>
        <taxon>Bacteria</taxon>
        <taxon>Pseudomonadati</taxon>
        <taxon>Bdellovibrionota</taxon>
        <taxon>Bdellovibrionia</taxon>
        <taxon>Bdellovibrionales</taxon>
        <taxon>Pseudobdellovibrionaceae</taxon>
        <taxon>Micavibrio</taxon>
    </lineage>
</organism>
<evidence type="ECO:0000313" key="1">
    <source>
        <dbReference type="EMBL" id="PZQ44817.1"/>
    </source>
</evidence>
<gene>
    <name evidence="1" type="ORF">DI551_09320</name>
</gene>
<reference evidence="1 2" key="1">
    <citation type="submission" date="2017-08" db="EMBL/GenBank/DDBJ databases">
        <title>Infants hospitalized years apart are colonized by the same room-sourced microbial strains.</title>
        <authorList>
            <person name="Brooks B."/>
            <person name="Olm M.R."/>
            <person name="Firek B.A."/>
            <person name="Baker R."/>
            <person name="Thomas B.C."/>
            <person name="Morowitz M.J."/>
            <person name="Banfield J.F."/>
        </authorList>
    </citation>
    <scope>NUCLEOTIDE SEQUENCE [LARGE SCALE GENOMIC DNA]</scope>
    <source>
        <strain evidence="1">S2_005_002_R2_29</strain>
    </source>
</reference>
<proteinExistence type="predicted"/>
<evidence type="ECO:0000313" key="2">
    <source>
        <dbReference type="Proteomes" id="UP000249417"/>
    </source>
</evidence>
<comment type="caution">
    <text evidence="1">The sequence shown here is derived from an EMBL/GenBank/DDBJ whole genome shotgun (WGS) entry which is preliminary data.</text>
</comment>
<name>A0A2W5PJR6_9BACT</name>